<organism evidence="2 3">
    <name type="scientific">Dillenia turbinata</name>
    <dbReference type="NCBI Taxonomy" id="194707"/>
    <lineage>
        <taxon>Eukaryota</taxon>
        <taxon>Viridiplantae</taxon>
        <taxon>Streptophyta</taxon>
        <taxon>Embryophyta</taxon>
        <taxon>Tracheophyta</taxon>
        <taxon>Spermatophyta</taxon>
        <taxon>Magnoliopsida</taxon>
        <taxon>eudicotyledons</taxon>
        <taxon>Gunneridae</taxon>
        <taxon>Pentapetalae</taxon>
        <taxon>Dilleniales</taxon>
        <taxon>Dilleniaceae</taxon>
        <taxon>Dillenia</taxon>
    </lineage>
</organism>
<gene>
    <name evidence="2" type="ORF">RJ641_016191</name>
</gene>
<dbReference type="AlphaFoldDB" id="A0AAN8V0D4"/>
<feature type="compositionally biased region" description="Low complexity" evidence="1">
    <location>
        <begin position="123"/>
        <end position="137"/>
    </location>
</feature>
<evidence type="ECO:0000313" key="3">
    <source>
        <dbReference type="Proteomes" id="UP001370490"/>
    </source>
</evidence>
<dbReference type="InterPro" id="IPR009902">
    <property type="entry name" value="DUF1442"/>
</dbReference>
<evidence type="ECO:0000256" key="1">
    <source>
        <dbReference type="SAM" id="MobiDB-lite"/>
    </source>
</evidence>
<proteinExistence type="predicted"/>
<comment type="caution">
    <text evidence="2">The sequence shown here is derived from an EMBL/GenBank/DDBJ whole genome shotgun (WGS) entry which is preliminary data.</text>
</comment>
<dbReference type="EMBL" id="JBAMMX010000021">
    <property type="protein sequence ID" value="KAK6920287.1"/>
    <property type="molecule type" value="Genomic_DNA"/>
</dbReference>
<accession>A0AAN8V0D4</accession>
<sequence>MHDAGISPPPEVMVGKAEEVMAGLQGEEFLVLDFRGKDFLQVLKRARLSQRGTVVVGINVCERSFPLDAFAFPPTGPPLKCSCSGRARRDPLLAIGESEFCAAPKVLLLGPNMLGPKMLEPNGLVKKGSSKGSLPSKAENQLRSPMPPKTPRFPNIHETTLKVDR</sequence>
<evidence type="ECO:0000313" key="2">
    <source>
        <dbReference type="EMBL" id="KAK6920287.1"/>
    </source>
</evidence>
<protein>
    <submittedName>
        <fullName evidence="2">Uncharacterized protein</fullName>
    </submittedName>
</protein>
<name>A0AAN8V0D4_9MAGN</name>
<feature type="region of interest" description="Disordered" evidence="1">
    <location>
        <begin position="121"/>
        <end position="165"/>
    </location>
</feature>
<keyword evidence="3" id="KW-1185">Reference proteome</keyword>
<dbReference type="Proteomes" id="UP001370490">
    <property type="component" value="Unassembled WGS sequence"/>
</dbReference>
<dbReference type="Pfam" id="PF07279">
    <property type="entry name" value="DUF1442"/>
    <property type="match status" value="1"/>
</dbReference>
<reference evidence="2 3" key="1">
    <citation type="submission" date="2023-12" db="EMBL/GenBank/DDBJ databases">
        <title>A high-quality genome assembly for Dillenia turbinata (Dilleniales).</title>
        <authorList>
            <person name="Chanderbali A."/>
        </authorList>
    </citation>
    <scope>NUCLEOTIDE SEQUENCE [LARGE SCALE GENOMIC DNA]</scope>
    <source>
        <strain evidence="2">LSX21</strain>
        <tissue evidence="2">Leaf</tissue>
    </source>
</reference>